<keyword evidence="9 18" id="KW-0999">Mitochondrion inner membrane</keyword>
<evidence type="ECO:0000256" key="7">
    <source>
        <dbReference type="ARBA" id="ARBA00022660"/>
    </source>
</evidence>
<evidence type="ECO:0000256" key="13">
    <source>
        <dbReference type="ARBA" id="ARBA00023027"/>
    </source>
</evidence>
<dbReference type="PANTHER" id="PTHR46552:SF1">
    <property type="entry name" value="NADH-UBIQUINONE OXIDOREDUCTASE CHAIN 2"/>
    <property type="match status" value="1"/>
</dbReference>
<feature type="transmembrane region" description="Helical" evidence="18">
    <location>
        <begin position="239"/>
        <end position="260"/>
    </location>
</feature>
<evidence type="ECO:0000313" key="20">
    <source>
        <dbReference type="EMBL" id="AOY39370.1"/>
    </source>
</evidence>
<evidence type="ECO:0000256" key="15">
    <source>
        <dbReference type="ARBA" id="ARBA00023128"/>
    </source>
</evidence>
<evidence type="ECO:0000256" key="18">
    <source>
        <dbReference type="RuleBase" id="RU003403"/>
    </source>
</evidence>
<dbReference type="InterPro" id="IPR001750">
    <property type="entry name" value="ND/Mrp_TM"/>
</dbReference>
<organism evidence="20">
    <name type="scientific">Psephenidae sp. BMNH 842687</name>
    <dbReference type="NCBI Taxonomy" id="1903804"/>
    <lineage>
        <taxon>Eukaryota</taxon>
        <taxon>Metazoa</taxon>
        <taxon>Ecdysozoa</taxon>
        <taxon>Arthropoda</taxon>
        <taxon>Hexapoda</taxon>
        <taxon>Insecta</taxon>
        <taxon>Pterygota</taxon>
        <taxon>Neoptera</taxon>
        <taxon>Endopterygota</taxon>
        <taxon>Coleoptera</taxon>
        <taxon>Polyphaga</taxon>
        <taxon>Elateriformia</taxon>
        <taxon>Byrrhoidea</taxon>
        <taxon>Psephenidae</taxon>
    </lineage>
</organism>
<evidence type="ECO:0000256" key="6">
    <source>
        <dbReference type="ARBA" id="ARBA00022448"/>
    </source>
</evidence>
<comment type="subcellular location">
    <subcellularLocation>
        <location evidence="2 18">Mitochondrion inner membrane</location>
        <topology evidence="2 18">Multi-pass membrane protein</topology>
    </subcellularLocation>
</comment>
<evidence type="ECO:0000256" key="11">
    <source>
        <dbReference type="ARBA" id="ARBA00022982"/>
    </source>
</evidence>
<evidence type="ECO:0000256" key="5">
    <source>
        <dbReference type="ARBA" id="ARBA00021008"/>
    </source>
</evidence>
<evidence type="ECO:0000256" key="4">
    <source>
        <dbReference type="ARBA" id="ARBA00012944"/>
    </source>
</evidence>
<comment type="function">
    <text evidence="1">Core subunit of the mitochondrial membrane respiratory chain NADH dehydrogenase (Complex I) that is believed to belong to the minimal assembly required for catalysis. Complex I functions in the transfer of electrons from NADH to the respiratory chain. The immediate electron acceptor for the enzyme is believed to be ubiquinone.</text>
</comment>
<feature type="transmembrane region" description="Helical" evidence="18">
    <location>
        <begin position="126"/>
        <end position="143"/>
    </location>
</feature>
<feature type="transmembrane region" description="Helical" evidence="18">
    <location>
        <begin position="7"/>
        <end position="27"/>
    </location>
</feature>
<dbReference type="Pfam" id="PF00361">
    <property type="entry name" value="Proton_antipo_M"/>
    <property type="match status" value="1"/>
</dbReference>
<feature type="transmembrane region" description="Helical" evidence="18">
    <location>
        <begin position="198"/>
        <end position="219"/>
    </location>
</feature>
<evidence type="ECO:0000256" key="3">
    <source>
        <dbReference type="ARBA" id="ARBA00007012"/>
    </source>
</evidence>
<dbReference type="InterPro" id="IPR003917">
    <property type="entry name" value="NADH_UbQ_OxRdtase_chain2"/>
</dbReference>
<keyword evidence="16 18" id="KW-0472">Membrane</keyword>
<keyword evidence="11 18" id="KW-0249">Electron transport</keyword>
<keyword evidence="14 18" id="KW-0830">Ubiquinone</keyword>
<feature type="transmembrane region" description="Helical" evidence="18">
    <location>
        <begin position="59"/>
        <end position="80"/>
    </location>
</feature>
<dbReference type="EMBL" id="KX035154">
    <property type="protein sequence ID" value="AOY39370.1"/>
    <property type="molecule type" value="Genomic_DNA"/>
</dbReference>
<dbReference type="InterPro" id="IPR050175">
    <property type="entry name" value="Complex_I_Subunit_2"/>
</dbReference>
<keyword evidence="10 18" id="KW-1278">Translocase</keyword>
<dbReference type="PRINTS" id="PR01436">
    <property type="entry name" value="NADHDHGNASE2"/>
</dbReference>
<evidence type="ECO:0000256" key="8">
    <source>
        <dbReference type="ARBA" id="ARBA00022692"/>
    </source>
</evidence>
<dbReference type="GO" id="GO:0006120">
    <property type="term" value="P:mitochondrial electron transport, NADH to ubiquinone"/>
    <property type="evidence" value="ECO:0007669"/>
    <property type="project" value="InterPro"/>
</dbReference>
<keyword evidence="6" id="KW-0813">Transport</keyword>
<evidence type="ECO:0000256" key="9">
    <source>
        <dbReference type="ARBA" id="ARBA00022792"/>
    </source>
</evidence>
<keyword evidence="8 18" id="KW-0812">Transmembrane</keyword>
<feature type="transmembrane region" description="Helical" evidence="18">
    <location>
        <begin position="319"/>
        <end position="340"/>
    </location>
</feature>
<feature type="domain" description="NADH:quinone oxidoreductase/Mrp antiporter transmembrane" evidence="19">
    <location>
        <begin position="23"/>
        <end position="286"/>
    </location>
</feature>
<evidence type="ECO:0000256" key="16">
    <source>
        <dbReference type="ARBA" id="ARBA00023136"/>
    </source>
</evidence>
<dbReference type="GO" id="GO:0008137">
    <property type="term" value="F:NADH dehydrogenase (ubiquinone) activity"/>
    <property type="evidence" value="ECO:0007669"/>
    <property type="project" value="UniProtKB-EC"/>
</dbReference>
<evidence type="ECO:0000256" key="12">
    <source>
        <dbReference type="ARBA" id="ARBA00022989"/>
    </source>
</evidence>
<evidence type="ECO:0000256" key="2">
    <source>
        <dbReference type="ARBA" id="ARBA00004448"/>
    </source>
</evidence>
<dbReference type="PANTHER" id="PTHR46552">
    <property type="entry name" value="NADH-UBIQUINONE OXIDOREDUCTASE CHAIN 2"/>
    <property type="match status" value="1"/>
</dbReference>
<geneLocation type="mitochondrion" evidence="20"/>
<comment type="similarity">
    <text evidence="3 18">Belongs to the complex I subunit 2 family.</text>
</comment>
<evidence type="ECO:0000256" key="17">
    <source>
        <dbReference type="ARBA" id="ARBA00049551"/>
    </source>
</evidence>
<evidence type="ECO:0000256" key="14">
    <source>
        <dbReference type="ARBA" id="ARBA00023075"/>
    </source>
</evidence>
<evidence type="ECO:0000256" key="1">
    <source>
        <dbReference type="ARBA" id="ARBA00003257"/>
    </source>
</evidence>
<dbReference type="GO" id="GO:0005743">
    <property type="term" value="C:mitochondrial inner membrane"/>
    <property type="evidence" value="ECO:0007669"/>
    <property type="project" value="UniProtKB-SubCell"/>
</dbReference>
<evidence type="ECO:0000256" key="10">
    <source>
        <dbReference type="ARBA" id="ARBA00022967"/>
    </source>
</evidence>
<comment type="catalytic activity">
    <reaction evidence="17 18">
        <text>a ubiquinone + NADH + 5 H(+)(in) = a ubiquinol + NAD(+) + 4 H(+)(out)</text>
        <dbReference type="Rhea" id="RHEA:29091"/>
        <dbReference type="Rhea" id="RHEA-COMP:9565"/>
        <dbReference type="Rhea" id="RHEA-COMP:9566"/>
        <dbReference type="ChEBI" id="CHEBI:15378"/>
        <dbReference type="ChEBI" id="CHEBI:16389"/>
        <dbReference type="ChEBI" id="CHEBI:17976"/>
        <dbReference type="ChEBI" id="CHEBI:57540"/>
        <dbReference type="ChEBI" id="CHEBI:57945"/>
        <dbReference type="EC" id="7.1.1.2"/>
    </reaction>
</comment>
<gene>
    <name evidence="20" type="primary">nad2</name>
</gene>
<dbReference type="EC" id="7.1.1.2" evidence="4 18"/>
<dbReference type="AlphaFoldDB" id="A0A343A492"/>
<keyword evidence="7 18" id="KW-0679">Respiratory chain</keyword>
<evidence type="ECO:0000259" key="19">
    <source>
        <dbReference type="Pfam" id="PF00361"/>
    </source>
</evidence>
<proteinExistence type="inferred from homology"/>
<accession>A0A343A492</accession>
<keyword evidence="12 18" id="KW-1133">Transmembrane helix</keyword>
<feature type="transmembrane region" description="Helical" evidence="18">
    <location>
        <begin position="272"/>
        <end position="299"/>
    </location>
</feature>
<keyword evidence="15 18" id="KW-0496">Mitochondrion</keyword>
<keyword evidence="13 18" id="KW-0520">NAD</keyword>
<feature type="transmembrane region" description="Helical" evidence="18">
    <location>
        <begin position="92"/>
        <end position="114"/>
    </location>
</feature>
<feature type="transmembrane region" description="Helical" evidence="18">
    <location>
        <begin position="150"/>
        <end position="169"/>
    </location>
</feature>
<name>A0A343A492_9COLE</name>
<reference evidence="20" key="1">
    <citation type="submission" date="2016-04" db="EMBL/GenBank/DDBJ databases">
        <title>Mitochondria of unsequenced beetle families.</title>
        <authorList>
            <person name="Linard B."/>
            <person name="Andujar C."/>
            <person name="Arribas P."/>
            <person name="Vogler A.P."/>
        </authorList>
    </citation>
    <scope>NUCLEOTIDE SEQUENCE</scope>
</reference>
<protein>
    <recommendedName>
        <fullName evidence="5 18">NADH-ubiquinone oxidoreductase chain 2</fullName>
        <ecNumber evidence="4 18">7.1.1.2</ecNumber>
    </recommendedName>
</protein>
<comment type="function">
    <text evidence="18">Core subunit of the mitochondrial membrane respiratory chain NADH dehydrogenase (Complex I) which catalyzes electron transfer from NADH through the respiratory chain, using ubiquinone as an electron acceptor. Essential for the catalytic activity and assembly of complex I.</text>
</comment>
<sequence>MNNIYKLIFFMTLISGTLISISSYSWIGTWMGLEINLVSFIPLINNSKNLFSSESSMKYFLVQALASSSFLFSIITLMILNNLNEMLILNKSLILIMNSSLLMKMGAAPFHFWFPEIMSKLNWMQSMILLTWQKIAPMVLIMYNFKSTNFMMFIILMSVTTGSILGLNQTLLQKIMAYSSINHIGWMLSSMFFKENIWFIYFIIYSMVTISLIMILMTFNVYHIKQLFMLMNNNMMLKFSFIINFLSLGGLPPFLGFLPKWIIIQNMIQSKIFLLTFLMIMMALITLFFYLRITFSLILFSYNETNWLLNSNKLKNKKLLFFINMMSILGLMFSTMIINII</sequence>